<organism evidence="1 2">
    <name type="scientific">Heterorhabditis bacteriophora</name>
    <name type="common">Entomopathogenic nematode worm</name>
    <dbReference type="NCBI Taxonomy" id="37862"/>
    <lineage>
        <taxon>Eukaryota</taxon>
        <taxon>Metazoa</taxon>
        <taxon>Ecdysozoa</taxon>
        <taxon>Nematoda</taxon>
        <taxon>Chromadorea</taxon>
        <taxon>Rhabditida</taxon>
        <taxon>Rhabditina</taxon>
        <taxon>Rhabditomorpha</taxon>
        <taxon>Strongyloidea</taxon>
        <taxon>Heterorhabditidae</taxon>
        <taxon>Heterorhabditis</taxon>
    </lineage>
</organism>
<evidence type="ECO:0000313" key="2">
    <source>
        <dbReference type="WBParaSite" id="Hba_17736"/>
    </source>
</evidence>
<keyword evidence="1" id="KW-1185">Reference proteome</keyword>
<accession>A0A1I7XJ52</accession>
<proteinExistence type="predicted"/>
<reference evidence="2" key="1">
    <citation type="submission" date="2016-11" db="UniProtKB">
        <authorList>
            <consortium name="WormBaseParasite"/>
        </authorList>
    </citation>
    <scope>IDENTIFICATION</scope>
</reference>
<dbReference type="AlphaFoldDB" id="A0A1I7XJ52"/>
<sequence length="65" mass="7663">MKESQGQGKANDGCYKALMVEDTLRTSKNARQGERRRESCDELYIIYLEFRNKSSPQLQQQKSRY</sequence>
<evidence type="ECO:0000313" key="1">
    <source>
        <dbReference type="Proteomes" id="UP000095283"/>
    </source>
</evidence>
<name>A0A1I7XJ52_HETBA</name>
<protein>
    <submittedName>
        <fullName evidence="2">Ovule protein</fullName>
    </submittedName>
</protein>
<dbReference type="Proteomes" id="UP000095283">
    <property type="component" value="Unplaced"/>
</dbReference>
<dbReference type="WBParaSite" id="Hba_17736">
    <property type="protein sequence ID" value="Hba_17736"/>
    <property type="gene ID" value="Hba_17736"/>
</dbReference>